<evidence type="ECO:0000256" key="2">
    <source>
        <dbReference type="ARBA" id="ARBA00022771"/>
    </source>
</evidence>
<dbReference type="GO" id="GO:0008270">
    <property type="term" value="F:zinc ion binding"/>
    <property type="evidence" value="ECO:0007669"/>
    <property type="project" value="UniProtKB-KW"/>
</dbReference>
<feature type="region of interest" description="Disordered" evidence="5">
    <location>
        <begin position="1"/>
        <end position="48"/>
    </location>
</feature>
<evidence type="ECO:0000259" key="6">
    <source>
        <dbReference type="PROSITE" id="PS50103"/>
    </source>
</evidence>
<dbReference type="Proteomes" id="UP000799424">
    <property type="component" value="Unassembled WGS sequence"/>
</dbReference>
<dbReference type="InterPro" id="IPR036855">
    <property type="entry name" value="Znf_CCCH_sf"/>
</dbReference>
<sequence length="398" mass="44137">MHVDPQISDKASSEHPSSLNDSLATVHAEDARRIGYSTTQPSSTEPDPAEKLLCRYWIRTGECDWGNNCKFKHEMPRTIHEMRKAGYLEYPKWWEEQKRIRTVPRGTTWIQDRVASRSQDAGSSRGAPEPRAFPNPSTFRTKQAEVRTVTHDGPSARSVPQQSVLSKQTKVLPISPLLAPIPEASIRRESHIENLLIDLDDTPTPQSSRVSSFNDEDYDDRTSSSRSSASSPASCVVIQPTLPITVATATEPKTATWEGKEKEQPYRHDVRRLSQSSWDSDSGMGETAIKPPGKRKTTHRKTTSRPNAPEKRHAGLSHPKNATAATNVNNNQANNAEAHGKNVSRKAPQHKGNEVGAMDLHTRIEQHRRNANQKVRTRKIGSGNVAAAPVVVEQISGV</sequence>
<dbReference type="OrthoDB" id="5355510at2759"/>
<dbReference type="PROSITE" id="PS50103">
    <property type="entry name" value="ZF_C3H1"/>
    <property type="match status" value="1"/>
</dbReference>
<feature type="region of interest" description="Disordered" evidence="5">
    <location>
        <begin position="197"/>
        <end position="234"/>
    </location>
</feature>
<feature type="region of interest" description="Disordered" evidence="5">
    <location>
        <begin position="247"/>
        <end position="326"/>
    </location>
</feature>
<evidence type="ECO:0000256" key="1">
    <source>
        <dbReference type="ARBA" id="ARBA00022723"/>
    </source>
</evidence>
<dbReference type="Pfam" id="PF18044">
    <property type="entry name" value="zf-CCCH_4"/>
    <property type="match status" value="1"/>
</dbReference>
<feature type="domain" description="C3H1-type" evidence="6">
    <location>
        <begin position="48"/>
        <end position="76"/>
    </location>
</feature>
<accession>A0A6A7AC02</accession>
<keyword evidence="8" id="KW-1185">Reference proteome</keyword>
<dbReference type="Gene3D" id="4.10.1000.10">
    <property type="entry name" value="Zinc finger, CCCH-type"/>
    <property type="match status" value="1"/>
</dbReference>
<feature type="compositionally biased region" description="Polar residues" evidence="5">
    <location>
        <begin position="203"/>
        <end position="213"/>
    </location>
</feature>
<feature type="compositionally biased region" description="Basic and acidic residues" evidence="5">
    <location>
        <begin position="258"/>
        <end position="272"/>
    </location>
</feature>
<organism evidence="7 8">
    <name type="scientific">Ophiobolus disseminans</name>
    <dbReference type="NCBI Taxonomy" id="1469910"/>
    <lineage>
        <taxon>Eukaryota</taxon>
        <taxon>Fungi</taxon>
        <taxon>Dikarya</taxon>
        <taxon>Ascomycota</taxon>
        <taxon>Pezizomycotina</taxon>
        <taxon>Dothideomycetes</taxon>
        <taxon>Pleosporomycetidae</taxon>
        <taxon>Pleosporales</taxon>
        <taxon>Pleosporineae</taxon>
        <taxon>Phaeosphaeriaceae</taxon>
        <taxon>Ophiobolus</taxon>
    </lineage>
</organism>
<proteinExistence type="predicted"/>
<dbReference type="InterPro" id="IPR000571">
    <property type="entry name" value="Znf_CCCH"/>
</dbReference>
<evidence type="ECO:0000313" key="7">
    <source>
        <dbReference type="EMBL" id="KAF2830841.1"/>
    </source>
</evidence>
<evidence type="ECO:0000313" key="8">
    <source>
        <dbReference type="Proteomes" id="UP000799424"/>
    </source>
</evidence>
<dbReference type="EMBL" id="MU006219">
    <property type="protein sequence ID" value="KAF2830841.1"/>
    <property type="molecule type" value="Genomic_DNA"/>
</dbReference>
<feature type="compositionally biased region" description="Basic residues" evidence="5">
    <location>
        <begin position="292"/>
        <end position="303"/>
    </location>
</feature>
<feature type="compositionally biased region" description="Low complexity" evidence="5">
    <location>
        <begin position="224"/>
        <end position="234"/>
    </location>
</feature>
<evidence type="ECO:0000256" key="4">
    <source>
        <dbReference type="PROSITE-ProRule" id="PRU00723"/>
    </source>
</evidence>
<dbReference type="InterPro" id="IPR041367">
    <property type="entry name" value="Znf-CCCH_4"/>
</dbReference>
<dbReference type="SUPFAM" id="SSF90229">
    <property type="entry name" value="CCCH zinc finger"/>
    <property type="match status" value="1"/>
</dbReference>
<feature type="compositionally biased region" description="Polar residues" evidence="5">
    <location>
        <begin position="36"/>
        <end position="45"/>
    </location>
</feature>
<reference evidence="7" key="1">
    <citation type="journal article" date="2020" name="Stud. Mycol.">
        <title>101 Dothideomycetes genomes: a test case for predicting lifestyles and emergence of pathogens.</title>
        <authorList>
            <person name="Haridas S."/>
            <person name="Albert R."/>
            <person name="Binder M."/>
            <person name="Bloem J."/>
            <person name="Labutti K."/>
            <person name="Salamov A."/>
            <person name="Andreopoulos B."/>
            <person name="Baker S."/>
            <person name="Barry K."/>
            <person name="Bills G."/>
            <person name="Bluhm B."/>
            <person name="Cannon C."/>
            <person name="Castanera R."/>
            <person name="Culley D."/>
            <person name="Daum C."/>
            <person name="Ezra D."/>
            <person name="Gonzalez J."/>
            <person name="Henrissat B."/>
            <person name="Kuo A."/>
            <person name="Liang C."/>
            <person name="Lipzen A."/>
            <person name="Lutzoni F."/>
            <person name="Magnuson J."/>
            <person name="Mondo S."/>
            <person name="Nolan M."/>
            <person name="Ohm R."/>
            <person name="Pangilinan J."/>
            <person name="Park H.-J."/>
            <person name="Ramirez L."/>
            <person name="Alfaro M."/>
            <person name="Sun H."/>
            <person name="Tritt A."/>
            <person name="Yoshinaga Y."/>
            <person name="Zwiers L.-H."/>
            <person name="Turgeon B."/>
            <person name="Goodwin S."/>
            <person name="Spatafora J."/>
            <person name="Crous P."/>
            <person name="Grigoriev I."/>
        </authorList>
    </citation>
    <scope>NUCLEOTIDE SEQUENCE</scope>
    <source>
        <strain evidence="7">CBS 113818</strain>
    </source>
</reference>
<feature type="region of interest" description="Disordered" evidence="5">
    <location>
        <begin position="114"/>
        <end position="137"/>
    </location>
</feature>
<keyword evidence="1 4" id="KW-0479">Metal-binding</keyword>
<keyword evidence="2 4" id="KW-0863">Zinc-finger</keyword>
<protein>
    <recommendedName>
        <fullName evidence="6">C3H1-type domain-containing protein</fullName>
    </recommendedName>
</protein>
<evidence type="ECO:0000256" key="3">
    <source>
        <dbReference type="ARBA" id="ARBA00022833"/>
    </source>
</evidence>
<name>A0A6A7AC02_9PLEO</name>
<gene>
    <name evidence="7" type="ORF">CC86DRAFT_367495</name>
</gene>
<evidence type="ECO:0000256" key="5">
    <source>
        <dbReference type="SAM" id="MobiDB-lite"/>
    </source>
</evidence>
<feature type="zinc finger region" description="C3H1-type" evidence="4">
    <location>
        <begin position="48"/>
        <end position="76"/>
    </location>
</feature>
<feature type="compositionally biased region" description="Polar residues" evidence="5">
    <location>
        <begin position="14"/>
        <end position="23"/>
    </location>
</feature>
<keyword evidence="3 4" id="KW-0862">Zinc</keyword>
<dbReference type="AlphaFoldDB" id="A0A6A7AC02"/>